<sequence length="106" mass="11922">MASTTKIATGLRILYIDEAFYDMAPIVNALLQDASRTVAENSKFKELQCKFRVKTSTDSYASHGDRSALLQVIYPNLTYANAIKTSMETGPFAWAWLVSRIRTLRP</sequence>
<reference evidence="1" key="1">
    <citation type="submission" date="2023-03" db="EMBL/GenBank/DDBJ databases">
        <title>Massive genome expansion in bonnet fungi (Mycena s.s.) driven by repeated elements and novel gene families across ecological guilds.</title>
        <authorList>
            <consortium name="Lawrence Berkeley National Laboratory"/>
            <person name="Harder C.B."/>
            <person name="Miyauchi S."/>
            <person name="Viragh M."/>
            <person name="Kuo A."/>
            <person name="Thoen E."/>
            <person name="Andreopoulos B."/>
            <person name="Lu D."/>
            <person name="Skrede I."/>
            <person name="Drula E."/>
            <person name="Henrissat B."/>
            <person name="Morin E."/>
            <person name="Kohler A."/>
            <person name="Barry K."/>
            <person name="LaButti K."/>
            <person name="Morin E."/>
            <person name="Salamov A."/>
            <person name="Lipzen A."/>
            <person name="Mereny Z."/>
            <person name="Hegedus B."/>
            <person name="Baldrian P."/>
            <person name="Stursova M."/>
            <person name="Weitz H."/>
            <person name="Taylor A."/>
            <person name="Grigoriev I.V."/>
            <person name="Nagy L.G."/>
            <person name="Martin F."/>
            <person name="Kauserud H."/>
        </authorList>
    </citation>
    <scope>NUCLEOTIDE SEQUENCE</scope>
    <source>
        <strain evidence="1">CBHHK002</strain>
    </source>
</reference>
<name>A0AAD7ERM1_9AGAR</name>
<evidence type="ECO:0000313" key="1">
    <source>
        <dbReference type="EMBL" id="KAJ7348580.1"/>
    </source>
</evidence>
<comment type="caution">
    <text evidence="1">The sequence shown here is derived from an EMBL/GenBank/DDBJ whole genome shotgun (WGS) entry which is preliminary data.</text>
</comment>
<evidence type="ECO:0000313" key="2">
    <source>
        <dbReference type="Proteomes" id="UP001218218"/>
    </source>
</evidence>
<keyword evidence="2" id="KW-1185">Reference proteome</keyword>
<organism evidence="1 2">
    <name type="scientific">Mycena albidolilacea</name>
    <dbReference type="NCBI Taxonomy" id="1033008"/>
    <lineage>
        <taxon>Eukaryota</taxon>
        <taxon>Fungi</taxon>
        <taxon>Dikarya</taxon>
        <taxon>Basidiomycota</taxon>
        <taxon>Agaricomycotina</taxon>
        <taxon>Agaricomycetes</taxon>
        <taxon>Agaricomycetidae</taxon>
        <taxon>Agaricales</taxon>
        <taxon>Marasmiineae</taxon>
        <taxon>Mycenaceae</taxon>
        <taxon>Mycena</taxon>
    </lineage>
</organism>
<dbReference type="Proteomes" id="UP001218218">
    <property type="component" value="Unassembled WGS sequence"/>
</dbReference>
<proteinExistence type="predicted"/>
<dbReference type="AlphaFoldDB" id="A0AAD7ERM1"/>
<protein>
    <submittedName>
        <fullName evidence="1">Uncharacterized protein</fullName>
    </submittedName>
</protein>
<gene>
    <name evidence="1" type="ORF">DFH08DRAFT_808310</name>
</gene>
<dbReference type="EMBL" id="JARIHO010000017">
    <property type="protein sequence ID" value="KAJ7348580.1"/>
    <property type="molecule type" value="Genomic_DNA"/>
</dbReference>
<accession>A0AAD7ERM1</accession>